<dbReference type="HOGENOM" id="CLU_887836_0_0_4"/>
<organism evidence="1 2">
    <name type="scientific">Gallionella capsiferriformans (strain ES-2)</name>
    <name type="common">Gallionella ferruginea capsiferriformans (strain ES-2)</name>
    <dbReference type="NCBI Taxonomy" id="395494"/>
    <lineage>
        <taxon>Bacteria</taxon>
        <taxon>Pseudomonadati</taxon>
        <taxon>Pseudomonadota</taxon>
        <taxon>Betaproteobacteria</taxon>
        <taxon>Nitrosomonadales</taxon>
        <taxon>Gallionellaceae</taxon>
        <taxon>Gallionella</taxon>
    </lineage>
</organism>
<dbReference type="RefSeq" id="WP_013293354.1">
    <property type="nucleotide sequence ID" value="NC_014394.1"/>
</dbReference>
<gene>
    <name evidence="1" type="ordered locus">Galf_1389</name>
</gene>
<protein>
    <submittedName>
        <fullName evidence="1">Uncharacterized protein</fullName>
    </submittedName>
</protein>
<dbReference type="eggNOG" id="COG5380">
    <property type="taxonomic scope" value="Bacteria"/>
</dbReference>
<keyword evidence="2" id="KW-1185">Reference proteome</keyword>
<reference evidence="1 2" key="1">
    <citation type="submission" date="2010-08" db="EMBL/GenBank/DDBJ databases">
        <title>Complete sequence of Gallionella capsiferriformans ES-2.</title>
        <authorList>
            <consortium name="US DOE Joint Genome Institute"/>
            <person name="Lucas S."/>
            <person name="Copeland A."/>
            <person name="Lapidus A."/>
            <person name="Cheng J.-F."/>
            <person name="Bruce D."/>
            <person name="Goodwin L."/>
            <person name="Pitluck S."/>
            <person name="Chertkov O."/>
            <person name="Davenport K.W."/>
            <person name="Detter J.C."/>
            <person name="Han C."/>
            <person name="Tapia R."/>
            <person name="Land M."/>
            <person name="Hauser L."/>
            <person name="Chang Y.-J."/>
            <person name="Jeffries C."/>
            <person name="Kyrpides N."/>
            <person name="Ivanova N."/>
            <person name="Mikhailova N."/>
            <person name="Shelobolina E.S."/>
            <person name="Picardal F."/>
            <person name="Roden E."/>
            <person name="Emerson D."/>
            <person name="Woyke T."/>
        </authorList>
    </citation>
    <scope>NUCLEOTIDE SEQUENCE [LARGE SCALE GENOMIC DNA]</scope>
    <source>
        <strain evidence="1 2">ES-2</strain>
    </source>
</reference>
<dbReference type="EMBL" id="CP002159">
    <property type="protein sequence ID" value="ADL55415.1"/>
    <property type="molecule type" value="Genomic_DNA"/>
</dbReference>
<sequence length="313" mass="35352">MFGFSHKKDSPELLAVIDYAVDKVEPLLRQTSGYPGDFRIPVVNALQYAQELASKVSGPVTLNPDAYAMDAYVHAIFPSLDYLAEALKSSRAMQDYFHNDYSGRDVYALLGMRRMEKIGLGMELSGQLLQQDVMQKFVYFSSHTLENPASSEALSRKKMAWTFLDSLLARVEKRVSVRKQKIQVQRQERDLLVAKLRVAEHDQRAGLQAQLAALMEDMEDTARSLDLRKYSDDFEAVLCNPEQALRLTPSAIKLDNMGVVLPLDAAIAGNTLVFDELTGFDRRDWTVTMVHFHAVQSEKFAARLDASYRMLTC</sequence>
<accession>D9SFW8</accession>
<name>D9SFW8_GALCS</name>
<dbReference type="KEGG" id="gca:Galf_1389"/>
<proteinExistence type="predicted"/>
<evidence type="ECO:0000313" key="2">
    <source>
        <dbReference type="Proteomes" id="UP000001235"/>
    </source>
</evidence>
<evidence type="ECO:0000313" key="1">
    <source>
        <dbReference type="EMBL" id="ADL55415.1"/>
    </source>
</evidence>
<dbReference type="OrthoDB" id="8557243at2"/>
<dbReference type="Proteomes" id="UP000001235">
    <property type="component" value="Chromosome"/>
</dbReference>
<dbReference type="AlphaFoldDB" id="D9SFW8"/>
<dbReference type="STRING" id="395494.Galf_1389"/>